<dbReference type="RefSeq" id="WP_051489230.1">
    <property type="nucleotide sequence ID" value="NZ_JALZ01000002.1"/>
</dbReference>
<evidence type="ECO:0000256" key="1">
    <source>
        <dbReference type="SAM" id="MobiDB-lite"/>
    </source>
</evidence>
<gene>
    <name evidence="2" type="ORF">OCH239_08675</name>
</gene>
<dbReference type="InterPro" id="IPR023606">
    <property type="entry name" value="CoA-Trfase_III_dom_1_sf"/>
</dbReference>
<feature type="region of interest" description="Disordered" evidence="1">
    <location>
        <begin position="427"/>
        <end position="449"/>
    </location>
</feature>
<dbReference type="InterPro" id="IPR003673">
    <property type="entry name" value="CoA-Trfase_fam_III"/>
</dbReference>
<dbReference type="AlphaFoldDB" id="X7EM12"/>
<dbReference type="Proteomes" id="UP000022447">
    <property type="component" value="Unassembled WGS sequence"/>
</dbReference>
<keyword evidence="2" id="KW-0808">Transferase</keyword>
<organism evidence="2 3">
    <name type="scientific">Roseivivax halodurans JCM 10272</name>
    <dbReference type="NCBI Taxonomy" id="1449350"/>
    <lineage>
        <taxon>Bacteria</taxon>
        <taxon>Pseudomonadati</taxon>
        <taxon>Pseudomonadota</taxon>
        <taxon>Alphaproteobacteria</taxon>
        <taxon>Rhodobacterales</taxon>
        <taxon>Roseobacteraceae</taxon>
        <taxon>Roseivivax</taxon>
    </lineage>
</organism>
<dbReference type="Gene3D" id="3.40.50.10540">
    <property type="entry name" value="Crotonobetainyl-coa:carnitine coa-transferase, domain 1"/>
    <property type="match status" value="1"/>
</dbReference>
<evidence type="ECO:0000313" key="2">
    <source>
        <dbReference type="EMBL" id="ETX16221.1"/>
    </source>
</evidence>
<dbReference type="SUPFAM" id="SSF89796">
    <property type="entry name" value="CoA-transferase family III (CaiB/BaiF)"/>
    <property type="match status" value="2"/>
</dbReference>
<protein>
    <submittedName>
        <fullName evidence="2">CAIB/BAIF family CoA transferase</fullName>
    </submittedName>
</protein>
<sequence length="449" mass="47723">MKEIFDALGLTPDGLHLTGAEHLPSAFEVTELIASAQGAVGVALADLVASWGLGSRPADVRVDRRLASLWCASSIRPEGWEMPPVWDAVAGDYKARDGWIRLHTNAPHHREAALHVLDVAGERDAVAEAVSTWNVEALEAAVVDAGGAAAAMRSAADWADHPQGRAVAAEPLVAFEGEVAPTLGPAMARPDRPLAGLKVLDLTRVLAGPVATRALAGFGAEVLRIDPPDFDEPTLAPDVTLGKACARLDLRHETDRTVFERLLPEADLLVHGYRPGALEGLGYGAEARAAMNPALREVTLDAYGWSGPWAMRRGFDSLVQMSCGIAHAGMAWAGRDRPTPLPVQALDHATGYLMAAAALRLFAGTQRQARLSLARTAELLKAHPQEREGTLDTTPADADLGEDLEHTAWGDARRLRPAIDVAGVEMRWDRPAEPQGTSAATWPSDAGGH</sequence>
<evidence type="ECO:0000313" key="3">
    <source>
        <dbReference type="Proteomes" id="UP000022447"/>
    </source>
</evidence>
<dbReference type="PANTHER" id="PTHR48229">
    <property type="entry name" value="CAIB/BAIF FAMILY ENZYME (AFU_ORTHOLOGUE AFUA_1G05360)-RELATED"/>
    <property type="match status" value="1"/>
</dbReference>
<dbReference type="GO" id="GO:0016740">
    <property type="term" value="F:transferase activity"/>
    <property type="evidence" value="ECO:0007669"/>
    <property type="project" value="UniProtKB-KW"/>
</dbReference>
<dbReference type="PANTHER" id="PTHR48229:SF1">
    <property type="entry name" value="ALPHA METHYLACYL-COA RACEMASE-RELATED"/>
    <property type="match status" value="1"/>
</dbReference>
<keyword evidence="3" id="KW-1185">Reference proteome</keyword>
<dbReference type="eggNOG" id="COG1804">
    <property type="taxonomic scope" value="Bacteria"/>
</dbReference>
<accession>X7EM12</accession>
<comment type="caution">
    <text evidence="2">The sequence shown here is derived from an EMBL/GenBank/DDBJ whole genome shotgun (WGS) entry which is preliminary data.</text>
</comment>
<reference evidence="2 3" key="1">
    <citation type="submission" date="2014-01" db="EMBL/GenBank/DDBJ databases">
        <title>Roseivivax halodurans JCM 10272 Genome Sequencing.</title>
        <authorList>
            <person name="Lai Q."/>
            <person name="Li G."/>
            <person name="Shao Z."/>
        </authorList>
    </citation>
    <scope>NUCLEOTIDE SEQUENCE [LARGE SCALE GENOMIC DNA]</scope>
    <source>
        <strain evidence="2 3">JCM 10272</strain>
    </source>
</reference>
<dbReference type="PATRIC" id="fig|1449350.3.peg.782"/>
<dbReference type="InterPro" id="IPR052985">
    <property type="entry name" value="CoA-trans_III_biosynth/detox"/>
</dbReference>
<dbReference type="OrthoDB" id="9806585at2"/>
<proteinExistence type="predicted"/>
<dbReference type="EMBL" id="JALZ01000002">
    <property type="protein sequence ID" value="ETX16221.1"/>
    <property type="molecule type" value="Genomic_DNA"/>
</dbReference>
<dbReference type="STRING" id="1449350.OCH239_08675"/>
<dbReference type="Pfam" id="PF02515">
    <property type="entry name" value="CoA_transf_3"/>
    <property type="match status" value="1"/>
</dbReference>
<name>X7EM12_9RHOB</name>